<feature type="region of interest" description="Disordered" evidence="1">
    <location>
        <begin position="477"/>
        <end position="1048"/>
    </location>
</feature>
<feature type="compositionally biased region" description="Low complexity" evidence="1">
    <location>
        <begin position="656"/>
        <end position="708"/>
    </location>
</feature>
<feature type="compositionally biased region" description="Low complexity" evidence="1">
    <location>
        <begin position="774"/>
        <end position="783"/>
    </location>
</feature>
<feature type="compositionally biased region" description="Low complexity" evidence="1">
    <location>
        <begin position="578"/>
        <end position="648"/>
    </location>
</feature>
<feature type="compositionally biased region" description="Basic and acidic residues" evidence="1">
    <location>
        <begin position="954"/>
        <end position="965"/>
    </location>
</feature>
<gene>
    <name evidence="2" type="ORF">JS521_19705</name>
</gene>
<dbReference type="EMBL" id="JAFEUF010000101">
    <property type="protein sequence ID" value="MBM7056031.1"/>
    <property type="molecule type" value="Genomic_DNA"/>
</dbReference>
<evidence type="ECO:0008006" key="4">
    <source>
        <dbReference type="Google" id="ProtNLM"/>
    </source>
</evidence>
<comment type="caution">
    <text evidence="2">The sequence shown here is derived from an EMBL/GenBank/DDBJ whole genome shotgun (WGS) entry which is preliminary data.</text>
</comment>
<dbReference type="Gene3D" id="3.90.176.10">
    <property type="entry name" value="Toxin ADP-ribosyltransferase, Chain A, domain 1"/>
    <property type="match status" value="1"/>
</dbReference>
<feature type="compositionally biased region" description="Low complexity" evidence="1">
    <location>
        <begin position="867"/>
        <end position="902"/>
    </location>
</feature>
<organism evidence="2 3">
    <name type="scientific">Streptomyces durocortorensis</name>
    <dbReference type="NCBI Taxonomy" id="2811104"/>
    <lineage>
        <taxon>Bacteria</taxon>
        <taxon>Bacillati</taxon>
        <taxon>Actinomycetota</taxon>
        <taxon>Actinomycetes</taxon>
        <taxon>Kitasatosporales</taxon>
        <taxon>Streptomycetaceae</taxon>
        <taxon>Streptomyces</taxon>
    </lineage>
</organism>
<proteinExistence type="predicted"/>
<accession>A0ABS2HYE8</accession>
<feature type="compositionally biased region" description="Polar residues" evidence="1">
    <location>
        <begin position="990"/>
        <end position="999"/>
    </location>
</feature>
<reference evidence="2 3" key="1">
    <citation type="submission" date="2021-02" db="EMBL/GenBank/DDBJ databases">
        <title>Genome Streptomyces sp. RHZ10.</title>
        <authorList>
            <person name="Besaury L."/>
        </authorList>
    </citation>
    <scope>NUCLEOTIDE SEQUENCE [LARGE SCALE GENOMIC DNA]</scope>
    <source>
        <strain evidence="2 3">RHZ10</strain>
    </source>
</reference>
<sequence>MKGRGVFGRRRGTGPSTGAGRDRAAAAPTTSTESNGGAEEGFLVEDHDGMLLLRTFSDDTLTPADVADLARTMRADEETVTVIAGAEGAGSAAFWPKLSELLDTLSESGADSVRLVMPGAGHDAEGRPATARRIADAWRMEVEAPDGPPLVVPGGSLFIPSVEGAGRRSSAGAWWRFAPGKRPEPLGPRSPQPSWQSALDDLPSALAGGCVVEQIPAGVLVRPSGAAPARPGDLYHAVPVDPRRLTVVVGVPFGEDISAEEVAEVLEALPDDVQVDVRLVPGGRRDLLPLAQSVSDRLDIDVEVMTGLPLVAAAGLMGTYSVRSVLATPDGTPAWIPFVDAVRCSPPDAEGRARPPRLLRWSPPLPGPARPEEGVVGLTDDWQLTVTRAGMWVGPRGGPALSPTARRVDPAGPMIELGMPGELLDASLWPVLSNVLESLAPDLRGRTVLHVHGVARDGGRELRRLAAQYGLRTLRHAAPAPVRARQQTAPDRPAAAGAVAPSGATTVASLSSPPHVRGTERPASSGPAELPGPGPRTQSGQPAVPHQPGRASGSTPAPPAKIGGRAARTERARELREAMTAGTETGASAATGAGTSGMPSASAPSGTAGRRGPSGARPAPGTPTTPNTPGTSGAPGAAATSGTPAGPATSGGSGTPGTRAPSGAPGTSAPSGGSGVPGTSAPSGKPTTSATSGTPATPGKSGASGRSAARGERERRADTFDWSDDRVPTGFAGRARSSGTTAGPALGPHAAPTPHAPERNTGPSGRPEARKPEANAPEAAVRAAGRDGDPVRPPGLDEGGRAGAAAETGSDDNGGAAETSGPDERAEGDPATDVTTGNAATTDGPAAADGSEPEGGQGRSGAERKGPAPGAPEGPDGEGSPSVDAGSAPPEGPGEPEAGGASTLAPEPGEADDEKTPAEAGAPEISAVADGPAAAPTPKPSTGPDATEAAPAAPRHEGPDVRDPEPAPAPPGPPHRVVAESSDPVPATAPLTSTASSDSGAARLPDVPPVPDAPDSRGVPDPEAPDTADTGHVTEAGAEDGEENEDEGAEIVQAPLPPILLDPGHRSSEAERTAFRALAGDMWDRHGAAVARALARMPALRGKEQEAARADLIALRMYLHLSEGPFSHGALTWSLRDRELDLLPYGACVASALNRMPSYRGAVLRGTTASGDGGRPGPPRPGTLLRDAALLSTVRLDAGTAPPPGDSYVIWSVAGRRVRQFSEQRGPEEVVFAPGTLFRVLAVRRAQPGVQIHLRELTGPAGALAPDPEGDRAVLARLEAVAAGPEATPKGTGHWPERCAGAVGAGP</sequence>
<feature type="compositionally biased region" description="Acidic residues" evidence="1">
    <location>
        <begin position="1037"/>
        <end position="1048"/>
    </location>
</feature>
<feature type="compositionally biased region" description="Basic and acidic residues" evidence="1">
    <location>
        <begin position="709"/>
        <end position="727"/>
    </location>
</feature>
<evidence type="ECO:0000313" key="3">
    <source>
        <dbReference type="Proteomes" id="UP000712045"/>
    </source>
</evidence>
<name>A0ABS2HYE8_9ACTN</name>
<feature type="region of interest" description="Disordered" evidence="1">
    <location>
        <begin position="347"/>
        <end position="374"/>
    </location>
</feature>
<evidence type="ECO:0000313" key="2">
    <source>
        <dbReference type="EMBL" id="MBM7056031.1"/>
    </source>
</evidence>
<feature type="region of interest" description="Disordered" evidence="1">
    <location>
        <begin position="1"/>
        <end position="41"/>
    </location>
</feature>
<keyword evidence="3" id="KW-1185">Reference proteome</keyword>
<feature type="compositionally biased region" description="Basic and acidic residues" evidence="1">
    <location>
        <begin position="567"/>
        <end position="577"/>
    </location>
</feature>
<dbReference type="Proteomes" id="UP000712045">
    <property type="component" value="Unassembled WGS sequence"/>
</dbReference>
<feature type="region of interest" description="Disordered" evidence="1">
    <location>
        <begin position="1285"/>
        <end position="1307"/>
    </location>
</feature>
<feature type="compositionally biased region" description="Low complexity" evidence="1">
    <location>
        <begin position="493"/>
        <end position="509"/>
    </location>
</feature>
<evidence type="ECO:0000256" key="1">
    <source>
        <dbReference type="SAM" id="MobiDB-lite"/>
    </source>
</evidence>
<dbReference type="RefSeq" id="WP_205084297.1">
    <property type="nucleotide sequence ID" value="NZ_JAFEUF010000101.1"/>
</dbReference>
<feature type="compositionally biased region" description="Low complexity" evidence="1">
    <location>
        <begin position="835"/>
        <end position="850"/>
    </location>
</feature>
<protein>
    <recommendedName>
        <fullName evidence="4">NAD(+)--protein-arginine ADP-ribosyltransferase</fullName>
    </recommendedName>
</protein>
<feature type="compositionally biased region" description="Basic residues" evidence="1">
    <location>
        <begin position="1"/>
        <end position="12"/>
    </location>
</feature>